<proteinExistence type="predicted"/>
<name>A0A8I1ECQ6_PSEPU</name>
<dbReference type="EMBL" id="JAEHTE010000002">
    <property type="protein sequence ID" value="MBI6882868.1"/>
    <property type="molecule type" value="Genomic_DNA"/>
</dbReference>
<dbReference type="Proteomes" id="UP000637061">
    <property type="component" value="Unassembled WGS sequence"/>
</dbReference>
<evidence type="ECO:0000313" key="1">
    <source>
        <dbReference type="EMBL" id="MBI6882868.1"/>
    </source>
</evidence>
<gene>
    <name evidence="1" type="ORF">JEU22_03000</name>
</gene>
<organism evidence="1 2">
    <name type="scientific">Pseudomonas putida</name>
    <name type="common">Arthrobacter siderocapsulatus</name>
    <dbReference type="NCBI Taxonomy" id="303"/>
    <lineage>
        <taxon>Bacteria</taxon>
        <taxon>Pseudomonadati</taxon>
        <taxon>Pseudomonadota</taxon>
        <taxon>Gammaproteobacteria</taxon>
        <taxon>Pseudomonadales</taxon>
        <taxon>Pseudomonadaceae</taxon>
        <taxon>Pseudomonas</taxon>
    </lineage>
</organism>
<dbReference type="AlphaFoldDB" id="A0A8I1ECQ6"/>
<dbReference type="RefSeq" id="WP_198746492.1">
    <property type="nucleotide sequence ID" value="NZ_JAEHTE010000002.1"/>
</dbReference>
<sequence length="48" mass="5472">MLNKTSTEEQAEVARVFKDVRERATGFDSASSKLDEFMTDLESEDDLE</sequence>
<accession>A0A8I1ECQ6</accession>
<protein>
    <submittedName>
        <fullName evidence="1">Uncharacterized protein</fullName>
    </submittedName>
</protein>
<comment type="caution">
    <text evidence="1">The sequence shown here is derived from an EMBL/GenBank/DDBJ whole genome shotgun (WGS) entry which is preliminary data.</text>
</comment>
<reference evidence="1" key="1">
    <citation type="submission" date="2020-12" db="EMBL/GenBank/DDBJ databases">
        <title>Enhanced detection system for hospital associated transmission using whole genome sequencing surveillance.</title>
        <authorList>
            <person name="Harrison L.H."/>
            <person name="Van Tyne D."/>
            <person name="Marsh J.W."/>
            <person name="Griffith M.P."/>
            <person name="Snyder D.J."/>
            <person name="Cooper V.S."/>
            <person name="Mustapha M."/>
        </authorList>
    </citation>
    <scope>NUCLEOTIDE SEQUENCE</scope>
    <source>
        <strain evidence="1">PSB00042</strain>
    </source>
</reference>
<evidence type="ECO:0000313" key="2">
    <source>
        <dbReference type="Proteomes" id="UP000637061"/>
    </source>
</evidence>